<dbReference type="OMA" id="FEFQYLP"/>
<dbReference type="OrthoDB" id="6361347at2759"/>
<protein>
    <submittedName>
        <fullName evidence="3">Similar to Latex clearing protein acc. no. Q3L8N0</fullName>
    </submittedName>
</protein>
<evidence type="ECO:0000259" key="2">
    <source>
        <dbReference type="Pfam" id="PF09995"/>
    </source>
</evidence>
<feature type="transmembrane region" description="Helical" evidence="1">
    <location>
        <begin position="430"/>
        <end position="453"/>
    </location>
</feature>
<feature type="domain" description="ER-bound oxygenase mpaB/mpaB'/Rubber oxygenase catalytic" evidence="2">
    <location>
        <begin position="106"/>
        <end position="336"/>
    </location>
</feature>
<evidence type="ECO:0000313" key="3">
    <source>
        <dbReference type="EMBL" id="CCX06585.1"/>
    </source>
</evidence>
<dbReference type="PANTHER" id="PTHR37539">
    <property type="entry name" value="SECRETED PROTEIN-RELATED"/>
    <property type="match status" value="1"/>
</dbReference>
<evidence type="ECO:0000256" key="1">
    <source>
        <dbReference type="SAM" id="Phobius"/>
    </source>
</evidence>
<gene>
    <name evidence="3" type="ORF">PCON_06172</name>
</gene>
<dbReference type="AlphaFoldDB" id="U4KYF6"/>
<reference evidence="3 4" key="1">
    <citation type="journal article" date="2013" name="PLoS Genet.">
        <title>The genome and development-dependent transcriptomes of Pyronema confluens: a window into fungal evolution.</title>
        <authorList>
            <person name="Traeger S."/>
            <person name="Altegoer F."/>
            <person name="Freitag M."/>
            <person name="Gabaldon T."/>
            <person name="Kempken F."/>
            <person name="Kumar A."/>
            <person name="Marcet-Houben M."/>
            <person name="Poggeler S."/>
            <person name="Stajich J.E."/>
            <person name="Nowrousian M."/>
        </authorList>
    </citation>
    <scope>NUCLEOTIDE SEQUENCE [LARGE SCALE GENOMIC DNA]</scope>
    <source>
        <strain evidence="4">CBS 100304</strain>
        <tissue evidence="3">Vegetative mycelium</tissue>
    </source>
</reference>
<dbReference type="InterPro" id="IPR018713">
    <property type="entry name" value="MPAB/Lcp_cat_dom"/>
</dbReference>
<accession>U4KYF6</accession>
<dbReference type="GO" id="GO:0016491">
    <property type="term" value="F:oxidoreductase activity"/>
    <property type="evidence" value="ECO:0007669"/>
    <property type="project" value="InterPro"/>
</dbReference>
<name>U4KYF6_PYROM</name>
<dbReference type="Proteomes" id="UP000018144">
    <property type="component" value="Unassembled WGS sequence"/>
</dbReference>
<dbReference type="PANTHER" id="PTHR37539:SF1">
    <property type="entry name" value="ER-BOUND OXYGENASE MPAB_MPAB'_RUBBER OXYGENASE CATALYTIC DOMAIN-CONTAINING PROTEIN"/>
    <property type="match status" value="1"/>
</dbReference>
<dbReference type="eggNOG" id="ENOG502QTDV">
    <property type="taxonomic scope" value="Eukaryota"/>
</dbReference>
<keyword evidence="1" id="KW-0472">Membrane</keyword>
<keyword evidence="4" id="KW-1185">Reference proteome</keyword>
<keyword evidence="1" id="KW-0812">Transmembrane</keyword>
<dbReference type="EMBL" id="HF935300">
    <property type="protein sequence ID" value="CCX06585.1"/>
    <property type="molecule type" value="Genomic_DNA"/>
</dbReference>
<feature type="transmembrane region" description="Helical" evidence="1">
    <location>
        <begin position="336"/>
        <end position="354"/>
    </location>
</feature>
<keyword evidence="1" id="KW-1133">Transmembrane helix</keyword>
<evidence type="ECO:0000313" key="4">
    <source>
        <dbReference type="Proteomes" id="UP000018144"/>
    </source>
</evidence>
<proteinExistence type="predicted"/>
<organism evidence="3 4">
    <name type="scientific">Pyronema omphalodes (strain CBS 100304)</name>
    <name type="common">Pyronema confluens</name>
    <dbReference type="NCBI Taxonomy" id="1076935"/>
    <lineage>
        <taxon>Eukaryota</taxon>
        <taxon>Fungi</taxon>
        <taxon>Dikarya</taxon>
        <taxon>Ascomycota</taxon>
        <taxon>Pezizomycotina</taxon>
        <taxon>Pezizomycetes</taxon>
        <taxon>Pezizales</taxon>
        <taxon>Pyronemataceae</taxon>
        <taxon>Pyronema</taxon>
    </lineage>
</organism>
<dbReference type="Pfam" id="PF09995">
    <property type="entry name" value="MPAB_Lcp_cat"/>
    <property type="match status" value="1"/>
</dbReference>
<dbReference type="STRING" id="1076935.U4KYF6"/>
<dbReference type="InterPro" id="IPR037473">
    <property type="entry name" value="Lcp-like"/>
</dbReference>
<sequence length="458" mass="52106">MILSLIDHLRGPRGPDVRNVWGYEFAWTDLHKTPEELLPLRESYDKLADETMRRLSILRGKRDLYTALEEEHVNDEVLGEFWRQAQTVPDWVDWEQIERGQKVFYRYGAAMLTGLAYNSLLGGMGANRIVEVLSRTGGFSKQVARRRMFETTQHILQCTKSLDSIKPGGAGHRSSVKVRLLHSAVRQRILKLHSENPDYYNLERDGIPINNLDSIVTISSFSASLIWMSLPRQGIFLRRSETVDYIALWRLIAHYFGCPTDPLATPELSRAYMESFLVTEINPTETSQVLSQNIIYSLANQPPIHTSADYLIAITRWLNGDKMADALALPKASIRAKIMVGTQFTLVAVFYYVYRSVAYLDERKIENSRRMLYRLLVEGKHGLGGETAFEFKWVPQMDTVTEAGRVDVTKGYQGHGGTLDEAIEGRSLKVLVVLVAVLWLLLAVMVRGLVWGVQRMIV</sequence>